<evidence type="ECO:0000313" key="3">
    <source>
        <dbReference type="Proteomes" id="UP000317990"/>
    </source>
</evidence>
<gene>
    <name evidence="2" type="ORF">ERJ67_05370</name>
</gene>
<dbReference type="Proteomes" id="UP000317990">
    <property type="component" value="Unassembled WGS sequence"/>
</dbReference>
<proteinExistence type="predicted"/>
<accession>A0A524RNK2</accession>
<evidence type="ECO:0000256" key="1">
    <source>
        <dbReference type="SAM" id="MobiDB-lite"/>
    </source>
</evidence>
<dbReference type="AlphaFoldDB" id="A0A524RNK2"/>
<comment type="caution">
    <text evidence="2">The sequence shown here is derived from an EMBL/GenBank/DDBJ whole genome shotgun (WGS) entry which is preliminary data.</text>
</comment>
<name>A0A524RNK2_9CHRO</name>
<dbReference type="EMBL" id="SRMO01000059">
    <property type="protein sequence ID" value="TGG92639.1"/>
    <property type="molecule type" value="Genomic_DNA"/>
</dbReference>
<organism evidence="2 3">
    <name type="scientific">Aphanocapsa feldmannii 277cV</name>
    <dbReference type="NCBI Taxonomy" id="2507553"/>
    <lineage>
        <taxon>Bacteria</taxon>
        <taxon>Bacillati</taxon>
        <taxon>Cyanobacteriota</taxon>
        <taxon>Cyanophyceae</taxon>
        <taxon>Oscillatoriophycideae</taxon>
        <taxon>Chroococcales</taxon>
        <taxon>Microcystaceae</taxon>
        <taxon>Aphanocapsa</taxon>
    </lineage>
</organism>
<reference evidence="2 3" key="1">
    <citation type="journal article" date="2019" name="mSystems">
        <title>Life at home and on the roam: Genomic adaptions reflect the dual lifestyle of an intracellular, facultative symbiont.</title>
        <authorList>
            <person name="Burgsdorf I."/>
        </authorList>
    </citation>
    <scope>NUCLEOTIDE SEQUENCE [LARGE SCALE GENOMIC DNA]</scope>
    <source>
        <strain evidence="2">277cV</strain>
    </source>
</reference>
<protein>
    <submittedName>
        <fullName evidence="2">Uncharacterized protein</fullName>
    </submittedName>
</protein>
<sequence length="164" mass="18203">MLTLPAGAAANALRQGLDQFVPAIRWRRLGLLGCALLFCLLLTACGGGPPRKVLLQGLALQVRLTQETLGSALRLEPLAAPQISRVRIEDQDRISIDGQRAYRVRGHFDWRLSGDAIRTDSSFEIFLQPGEQALSWRLAQPVGSRDGTQQGWRSFQIEETDKPR</sequence>
<evidence type="ECO:0000313" key="2">
    <source>
        <dbReference type="EMBL" id="TGG92639.1"/>
    </source>
</evidence>
<feature type="region of interest" description="Disordered" evidence="1">
    <location>
        <begin position="141"/>
        <end position="164"/>
    </location>
</feature>